<dbReference type="Proteomes" id="UP000292423">
    <property type="component" value="Unassembled WGS sequence"/>
</dbReference>
<comment type="caution">
    <text evidence="3">The sequence shown here is derived from an EMBL/GenBank/DDBJ whole genome shotgun (WGS) entry which is preliminary data.</text>
</comment>
<evidence type="ECO:0000259" key="2">
    <source>
        <dbReference type="Pfam" id="PF10882"/>
    </source>
</evidence>
<evidence type="ECO:0000313" key="3">
    <source>
        <dbReference type="EMBL" id="RZU36913.1"/>
    </source>
</evidence>
<feature type="transmembrane region" description="Helical" evidence="1">
    <location>
        <begin position="12"/>
        <end position="32"/>
    </location>
</feature>
<dbReference type="OrthoDB" id="574096at2"/>
<name>A0A4Q7YJG1_9GAMM</name>
<dbReference type="EMBL" id="SHKX01000016">
    <property type="protein sequence ID" value="RZU36913.1"/>
    <property type="molecule type" value="Genomic_DNA"/>
</dbReference>
<keyword evidence="4" id="KW-1185">Reference proteome</keyword>
<dbReference type="AlphaFoldDB" id="A0A4Q7YJG1"/>
<organism evidence="3 4">
    <name type="scientific">Fluviicoccus keumensis</name>
    <dbReference type="NCBI Taxonomy" id="1435465"/>
    <lineage>
        <taxon>Bacteria</taxon>
        <taxon>Pseudomonadati</taxon>
        <taxon>Pseudomonadota</taxon>
        <taxon>Gammaproteobacteria</taxon>
        <taxon>Moraxellales</taxon>
        <taxon>Moraxellaceae</taxon>
        <taxon>Fluviicoccus</taxon>
    </lineage>
</organism>
<accession>A0A4Q7YJG1</accession>
<reference evidence="3 4" key="1">
    <citation type="submission" date="2019-02" db="EMBL/GenBank/DDBJ databases">
        <title>Genomic Encyclopedia of Type Strains, Phase IV (KMG-IV): sequencing the most valuable type-strain genomes for metagenomic binning, comparative biology and taxonomic classification.</title>
        <authorList>
            <person name="Goeker M."/>
        </authorList>
    </citation>
    <scope>NUCLEOTIDE SEQUENCE [LARGE SCALE GENOMIC DNA]</scope>
    <source>
        <strain evidence="3 4">DSM 105135</strain>
    </source>
</reference>
<dbReference type="InterPro" id="IPR027783">
    <property type="entry name" value="Bacterial_PH-related"/>
</dbReference>
<protein>
    <submittedName>
        <fullName evidence="3">PH (Pleckstrin Homology) domain-containing protein</fullName>
    </submittedName>
</protein>
<gene>
    <name evidence="3" type="ORF">EV700_3126</name>
</gene>
<feature type="domain" description="Bacterial Pleckstrin homology" evidence="2">
    <location>
        <begin position="58"/>
        <end position="152"/>
    </location>
</feature>
<keyword evidence="1" id="KW-1133">Transmembrane helix</keyword>
<evidence type="ECO:0000313" key="4">
    <source>
        <dbReference type="Proteomes" id="UP000292423"/>
    </source>
</evidence>
<feature type="transmembrane region" description="Helical" evidence="1">
    <location>
        <begin position="38"/>
        <end position="58"/>
    </location>
</feature>
<dbReference type="RefSeq" id="WP_130415509.1">
    <property type="nucleotide sequence ID" value="NZ_SHKX01000016.1"/>
</dbReference>
<keyword evidence="1" id="KW-0472">Membrane</keyword>
<evidence type="ECO:0000256" key="1">
    <source>
        <dbReference type="SAM" id="Phobius"/>
    </source>
</evidence>
<sequence length="157" mass="17335">MLFPAAPWPFLLKLMTGIGSVVLLGMTLALSTQDSTRLVAGFPFVVWVLCAVYMVRGFRVDGDMLYIRRLFQETRVPLTGLKKAEHRPEALLNARRRLGNGGLFAFTGQFHNQELGGFRLYATDPLKSVILHLPGEVVVVTPADPDAFRRALPPTAA</sequence>
<keyword evidence="1" id="KW-0812">Transmembrane</keyword>
<proteinExistence type="predicted"/>
<dbReference type="Pfam" id="PF10882">
    <property type="entry name" value="bPH_5"/>
    <property type="match status" value="1"/>
</dbReference>